<protein>
    <submittedName>
        <fullName evidence="1">Uncharacterized protein</fullName>
    </submittedName>
</protein>
<evidence type="ECO:0000313" key="1">
    <source>
        <dbReference type="EMBL" id="KAF1381272.1"/>
    </source>
</evidence>
<dbReference type="EMBL" id="VHII01000013">
    <property type="protein sequence ID" value="KAF1381272.1"/>
    <property type="molecule type" value="Genomic_DNA"/>
</dbReference>
<accession>A0A6A5F2C5</accession>
<comment type="caution">
    <text evidence="1">The sequence shown here is derived from an EMBL/GenBank/DDBJ whole genome shotgun (WGS) entry which is preliminary data.</text>
</comment>
<dbReference type="AlphaFoldDB" id="A0A6A5F2C5"/>
<evidence type="ECO:0000313" key="2">
    <source>
        <dbReference type="Proteomes" id="UP000465112"/>
    </source>
</evidence>
<sequence>MVQPLQLRGTCMWTPKHAGAVKDLPSVYKPWPDVCPVSRSQLSTQLEANAASGLLTIYYTSRRRSNNEAPRRVNYCKDQVRRWVNKDHRLNVAAASSGSSEH</sequence>
<organism evidence="1 2">
    <name type="scientific">Perca fluviatilis</name>
    <name type="common">European perch</name>
    <dbReference type="NCBI Taxonomy" id="8168"/>
    <lineage>
        <taxon>Eukaryota</taxon>
        <taxon>Metazoa</taxon>
        <taxon>Chordata</taxon>
        <taxon>Craniata</taxon>
        <taxon>Vertebrata</taxon>
        <taxon>Euteleostomi</taxon>
        <taxon>Actinopterygii</taxon>
        <taxon>Neopterygii</taxon>
        <taxon>Teleostei</taxon>
        <taxon>Neoteleostei</taxon>
        <taxon>Acanthomorphata</taxon>
        <taxon>Eupercaria</taxon>
        <taxon>Perciformes</taxon>
        <taxon>Percoidei</taxon>
        <taxon>Percidae</taxon>
        <taxon>Percinae</taxon>
        <taxon>Perca</taxon>
    </lineage>
</organism>
<reference evidence="1 2" key="1">
    <citation type="submission" date="2019-06" db="EMBL/GenBank/DDBJ databases">
        <title>A chromosome-scale genome assembly of the European perch, Perca fluviatilis.</title>
        <authorList>
            <person name="Roques C."/>
            <person name="Zahm M."/>
            <person name="Cabau C."/>
            <person name="Klopp C."/>
            <person name="Bouchez O."/>
            <person name="Donnadieu C."/>
            <person name="Kuhl H."/>
            <person name="Gislard M."/>
            <person name="Guendouz S."/>
            <person name="Journot L."/>
            <person name="Haffray P."/>
            <person name="Bestin A."/>
            <person name="Morvezen R."/>
            <person name="Feron R."/>
            <person name="Wen M."/>
            <person name="Jouanno E."/>
            <person name="Herpin A."/>
            <person name="Schartl M."/>
            <person name="Postlethwait J."/>
            <person name="Schaerlinger B."/>
            <person name="Chardard D."/>
            <person name="Lecocq T."/>
            <person name="Poncet C."/>
            <person name="Jaffrelo L."/>
            <person name="Lampietro C."/>
            <person name="Guiguen Y."/>
        </authorList>
    </citation>
    <scope>NUCLEOTIDE SEQUENCE [LARGE SCALE GENOMIC DNA]</scope>
    <source>
        <tissue evidence="1">Blood</tissue>
    </source>
</reference>
<keyword evidence="2" id="KW-1185">Reference proteome</keyword>
<name>A0A6A5F2C5_PERFL</name>
<dbReference type="Proteomes" id="UP000465112">
    <property type="component" value="Chromosome 13"/>
</dbReference>
<gene>
    <name evidence="1" type="ORF">PFLUV_G00152110</name>
</gene>
<proteinExistence type="predicted"/>